<evidence type="ECO:0000313" key="2">
    <source>
        <dbReference type="EMBL" id="KAL3387639.1"/>
    </source>
</evidence>
<feature type="region of interest" description="Disordered" evidence="1">
    <location>
        <begin position="77"/>
        <end position="99"/>
    </location>
</feature>
<dbReference type="AlphaFoldDB" id="A0ABD2W4I7"/>
<evidence type="ECO:0000256" key="1">
    <source>
        <dbReference type="SAM" id="MobiDB-lite"/>
    </source>
</evidence>
<feature type="compositionally biased region" description="Basic and acidic residues" evidence="1">
    <location>
        <begin position="84"/>
        <end position="95"/>
    </location>
</feature>
<dbReference type="Proteomes" id="UP001627154">
    <property type="component" value="Unassembled WGS sequence"/>
</dbReference>
<evidence type="ECO:0000313" key="3">
    <source>
        <dbReference type="Proteomes" id="UP001627154"/>
    </source>
</evidence>
<sequence>MQPCDVEIFRPLKRAWQEAVNEHTQETTKLITKVNFAPIFLKAYIKSKNSTTIKNAFERSGLYPFEANSVNHTKCMQNRHKSVKHSDEDNTESSKSDSILDSLESKISSQTLEIFNYCLVNHQESENEKLLFSIWKNEKELLSCDTMSTVNEFKNTSTAVCSCDDFLIESKDNMENDVSIENNVGIENDVSIENDFGIENAVSIENDVGIENVKMMLALKMM</sequence>
<keyword evidence="3" id="KW-1185">Reference proteome</keyword>
<dbReference type="EMBL" id="JBJJXI010000136">
    <property type="protein sequence ID" value="KAL3387639.1"/>
    <property type="molecule type" value="Genomic_DNA"/>
</dbReference>
<protein>
    <submittedName>
        <fullName evidence="2">Uncharacterized protein</fullName>
    </submittedName>
</protein>
<reference evidence="2 3" key="1">
    <citation type="journal article" date="2024" name="bioRxiv">
        <title>A reference genome for Trichogramma kaykai: A tiny desert-dwelling parasitoid wasp with competing sex-ratio distorters.</title>
        <authorList>
            <person name="Culotta J."/>
            <person name="Lindsey A.R."/>
        </authorList>
    </citation>
    <scope>NUCLEOTIDE SEQUENCE [LARGE SCALE GENOMIC DNA]</scope>
    <source>
        <strain evidence="2 3">KSX58</strain>
    </source>
</reference>
<accession>A0ABD2W4I7</accession>
<comment type="caution">
    <text evidence="2">The sequence shown here is derived from an EMBL/GenBank/DDBJ whole genome shotgun (WGS) entry which is preliminary data.</text>
</comment>
<proteinExistence type="predicted"/>
<name>A0ABD2W4I7_9HYME</name>
<organism evidence="2 3">
    <name type="scientific">Trichogramma kaykai</name>
    <dbReference type="NCBI Taxonomy" id="54128"/>
    <lineage>
        <taxon>Eukaryota</taxon>
        <taxon>Metazoa</taxon>
        <taxon>Ecdysozoa</taxon>
        <taxon>Arthropoda</taxon>
        <taxon>Hexapoda</taxon>
        <taxon>Insecta</taxon>
        <taxon>Pterygota</taxon>
        <taxon>Neoptera</taxon>
        <taxon>Endopterygota</taxon>
        <taxon>Hymenoptera</taxon>
        <taxon>Apocrita</taxon>
        <taxon>Proctotrupomorpha</taxon>
        <taxon>Chalcidoidea</taxon>
        <taxon>Trichogrammatidae</taxon>
        <taxon>Trichogramma</taxon>
    </lineage>
</organism>
<gene>
    <name evidence="2" type="ORF">TKK_016767</name>
</gene>